<organism evidence="2 3">
    <name type="scientific">Acer yangbiense</name>
    <dbReference type="NCBI Taxonomy" id="1000413"/>
    <lineage>
        <taxon>Eukaryota</taxon>
        <taxon>Viridiplantae</taxon>
        <taxon>Streptophyta</taxon>
        <taxon>Embryophyta</taxon>
        <taxon>Tracheophyta</taxon>
        <taxon>Spermatophyta</taxon>
        <taxon>Magnoliopsida</taxon>
        <taxon>eudicotyledons</taxon>
        <taxon>Gunneridae</taxon>
        <taxon>Pentapetalae</taxon>
        <taxon>rosids</taxon>
        <taxon>malvids</taxon>
        <taxon>Sapindales</taxon>
        <taxon>Sapindaceae</taxon>
        <taxon>Hippocastanoideae</taxon>
        <taxon>Acereae</taxon>
        <taxon>Acer</taxon>
    </lineage>
</organism>
<feature type="region of interest" description="Disordered" evidence="1">
    <location>
        <begin position="1"/>
        <end position="56"/>
    </location>
</feature>
<dbReference type="AlphaFoldDB" id="A0A5C7ICE0"/>
<dbReference type="OrthoDB" id="1937322at2759"/>
<feature type="compositionally biased region" description="Polar residues" evidence="1">
    <location>
        <begin position="126"/>
        <end position="142"/>
    </location>
</feature>
<gene>
    <name evidence="2" type="ORF">EZV62_008099</name>
</gene>
<feature type="compositionally biased region" description="Acidic residues" evidence="1">
    <location>
        <begin position="40"/>
        <end position="56"/>
    </location>
</feature>
<dbReference type="Proteomes" id="UP000323000">
    <property type="component" value="Chromosome 3"/>
</dbReference>
<evidence type="ECO:0000313" key="3">
    <source>
        <dbReference type="Proteomes" id="UP000323000"/>
    </source>
</evidence>
<dbReference type="EMBL" id="VAHF01000003">
    <property type="protein sequence ID" value="TXG66824.1"/>
    <property type="molecule type" value="Genomic_DNA"/>
</dbReference>
<feature type="compositionally biased region" description="Polar residues" evidence="1">
    <location>
        <begin position="152"/>
        <end position="161"/>
    </location>
</feature>
<accession>A0A5C7ICE0</accession>
<sequence length="161" mass="17850">MFDYEADSEREVTESDEGEGINGHEGEGINGHEGWKGLESDDGDSNEGEDGLESDDEVGDLLREKFNVAVDIKRYCARHIYANFRLTYQGDNYKKLFWKESRSCNVFEFKATLNAIGEIEPRAKKTNSIVGASASQPPTQNSSRKKSKAKIKNSTTGATTS</sequence>
<proteinExistence type="predicted"/>
<comment type="caution">
    <text evidence="2">The sequence shown here is derived from an EMBL/GenBank/DDBJ whole genome shotgun (WGS) entry which is preliminary data.</text>
</comment>
<evidence type="ECO:0000313" key="2">
    <source>
        <dbReference type="EMBL" id="TXG66824.1"/>
    </source>
</evidence>
<evidence type="ECO:0000256" key="1">
    <source>
        <dbReference type="SAM" id="MobiDB-lite"/>
    </source>
</evidence>
<keyword evidence="3" id="KW-1185">Reference proteome</keyword>
<feature type="region of interest" description="Disordered" evidence="1">
    <location>
        <begin position="122"/>
        <end position="161"/>
    </location>
</feature>
<evidence type="ECO:0008006" key="4">
    <source>
        <dbReference type="Google" id="ProtNLM"/>
    </source>
</evidence>
<reference evidence="3" key="1">
    <citation type="journal article" date="2019" name="Gigascience">
        <title>De novo genome assembly of the endangered Acer yangbiense, a plant species with extremely small populations endemic to Yunnan Province, China.</title>
        <authorList>
            <person name="Yang J."/>
            <person name="Wariss H.M."/>
            <person name="Tao L."/>
            <person name="Zhang R."/>
            <person name="Yun Q."/>
            <person name="Hollingsworth P."/>
            <person name="Dao Z."/>
            <person name="Luo G."/>
            <person name="Guo H."/>
            <person name="Ma Y."/>
            <person name="Sun W."/>
        </authorList>
    </citation>
    <scope>NUCLEOTIDE SEQUENCE [LARGE SCALE GENOMIC DNA]</scope>
    <source>
        <strain evidence="3">cv. Malutang</strain>
    </source>
</reference>
<name>A0A5C7ICE0_9ROSI</name>
<protein>
    <recommendedName>
        <fullName evidence="4">Transposase MuDR plant domain-containing protein</fullName>
    </recommendedName>
</protein>